<dbReference type="Proteomes" id="UP000012174">
    <property type="component" value="Unassembled WGS sequence"/>
</dbReference>
<evidence type="ECO:0000313" key="5">
    <source>
        <dbReference type="Proteomes" id="UP000012174"/>
    </source>
</evidence>
<dbReference type="PANTHER" id="PTHR11496">
    <property type="entry name" value="ALCOHOL DEHYDROGENASE"/>
    <property type="match status" value="1"/>
</dbReference>
<reference evidence="5" key="1">
    <citation type="journal article" date="2013" name="Genome Announc.">
        <title>Draft genome sequence of the grapevine dieback fungus Eutypa lata UCR-EL1.</title>
        <authorList>
            <person name="Blanco-Ulate B."/>
            <person name="Rolshausen P.E."/>
            <person name="Cantu D."/>
        </authorList>
    </citation>
    <scope>NUCLEOTIDE SEQUENCE [LARGE SCALE GENOMIC DNA]</scope>
    <source>
        <strain evidence="5">UCR-EL1</strain>
    </source>
</reference>
<dbReference type="Gene3D" id="3.40.50.1970">
    <property type="match status" value="1"/>
</dbReference>
<dbReference type="KEGG" id="ela:UCREL1_3133"/>
<dbReference type="Gene3D" id="1.20.1090.10">
    <property type="entry name" value="Dehydroquinate synthase-like - alpha domain"/>
    <property type="match status" value="1"/>
</dbReference>
<dbReference type="STRING" id="1287681.M7STJ0"/>
<keyword evidence="1" id="KW-0560">Oxidoreductase</keyword>
<dbReference type="Pfam" id="PF25137">
    <property type="entry name" value="ADH_Fe_C"/>
    <property type="match status" value="1"/>
</dbReference>
<dbReference type="CDD" id="cd08192">
    <property type="entry name" value="MAR-like"/>
    <property type="match status" value="1"/>
</dbReference>
<dbReference type="GO" id="GO:0046872">
    <property type="term" value="F:metal ion binding"/>
    <property type="evidence" value="ECO:0007669"/>
    <property type="project" value="InterPro"/>
</dbReference>
<dbReference type="InterPro" id="IPR001670">
    <property type="entry name" value="ADH_Fe/GldA"/>
</dbReference>
<protein>
    <submittedName>
        <fullName evidence="4">Putative fe-containing alcohol protein</fullName>
    </submittedName>
</protein>
<sequence>MTETFRPAFPDRDRPMISYGLSFTESVVKHAEETFHASRIYIICSGSLARNTEHLDELKAKLGSKLAGVRIGMKPHSLWSEILEVVAEAKTVDADLLVTLGAGSLTDAAKIVSYVLLLHTVRKGPSSPNAATKLKPSMVPVVCIPTSLSGGEYSAFAGATNDATGRKHSFSGAGLPAPALVVLDPALAARTPSRIWLSTGVKAVDHCVETLCSLQSDAIADADARRGLQKLVPGLLQTAKRGDSSSDLDAARLTSQLGVADAMSAASRGVPLGASHGIGHQLGPAGVGHGETSCVLLPAVCAFNYTHEANIARQDAVAAELWRQPLAAEIFEARGFNRPGPSTGTPLSDLLDAFIRALGMPRTLKEFGIGGDKLDGIAEHSLHDRWVKTNPAPLDKDGVLEILTMVLG</sequence>
<accession>M7STJ0</accession>
<dbReference type="AlphaFoldDB" id="M7STJ0"/>
<dbReference type="GO" id="GO:0004022">
    <property type="term" value="F:alcohol dehydrogenase (NAD+) activity"/>
    <property type="evidence" value="ECO:0007669"/>
    <property type="project" value="TreeGrafter"/>
</dbReference>
<keyword evidence="5" id="KW-1185">Reference proteome</keyword>
<dbReference type="InterPro" id="IPR039697">
    <property type="entry name" value="Alcohol_dehydrogenase_Fe"/>
</dbReference>
<dbReference type="HOGENOM" id="CLU_007207_0_2_1"/>
<dbReference type="EMBL" id="KB706005">
    <property type="protein sequence ID" value="EMR69844.1"/>
    <property type="molecule type" value="Genomic_DNA"/>
</dbReference>
<feature type="domain" description="Alcohol dehydrogenase iron-type/glycerol dehydrogenase GldA" evidence="2">
    <location>
        <begin position="28"/>
        <end position="185"/>
    </location>
</feature>
<feature type="domain" description="Fe-containing alcohol dehydrogenase-like C-terminal" evidence="3">
    <location>
        <begin position="198"/>
        <end position="404"/>
    </location>
</feature>
<dbReference type="InterPro" id="IPR056798">
    <property type="entry name" value="ADH_Fe_C"/>
</dbReference>
<dbReference type="PANTHER" id="PTHR11496:SF107">
    <property type="entry name" value="ALCOHOL DEHYDROGENASE, PUTATIVE (AFU_ORTHOLOGUE AFUA_1G06800)-RELATED"/>
    <property type="match status" value="1"/>
</dbReference>
<gene>
    <name evidence="4" type="ORF">UCREL1_3133</name>
</gene>
<dbReference type="OrthoDB" id="339764at2759"/>
<evidence type="ECO:0000256" key="1">
    <source>
        <dbReference type="ARBA" id="ARBA00023002"/>
    </source>
</evidence>
<dbReference type="GO" id="GO:0005739">
    <property type="term" value="C:mitochondrion"/>
    <property type="evidence" value="ECO:0007669"/>
    <property type="project" value="TreeGrafter"/>
</dbReference>
<dbReference type="OMA" id="GTRIGMQ"/>
<dbReference type="eggNOG" id="KOG3857">
    <property type="taxonomic scope" value="Eukaryota"/>
</dbReference>
<evidence type="ECO:0000259" key="3">
    <source>
        <dbReference type="Pfam" id="PF25137"/>
    </source>
</evidence>
<dbReference type="Pfam" id="PF00465">
    <property type="entry name" value="Fe-ADH"/>
    <property type="match status" value="1"/>
</dbReference>
<name>M7STJ0_EUTLA</name>
<dbReference type="SUPFAM" id="SSF56796">
    <property type="entry name" value="Dehydroquinate synthase-like"/>
    <property type="match status" value="1"/>
</dbReference>
<evidence type="ECO:0000259" key="2">
    <source>
        <dbReference type="Pfam" id="PF00465"/>
    </source>
</evidence>
<organism evidence="4 5">
    <name type="scientific">Eutypa lata (strain UCR-EL1)</name>
    <name type="common">Grapevine dieback disease fungus</name>
    <name type="synonym">Eutypa armeniacae</name>
    <dbReference type="NCBI Taxonomy" id="1287681"/>
    <lineage>
        <taxon>Eukaryota</taxon>
        <taxon>Fungi</taxon>
        <taxon>Dikarya</taxon>
        <taxon>Ascomycota</taxon>
        <taxon>Pezizomycotina</taxon>
        <taxon>Sordariomycetes</taxon>
        <taxon>Xylariomycetidae</taxon>
        <taxon>Xylariales</taxon>
        <taxon>Diatrypaceae</taxon>
        <taxon>Eutypa</taxon>
    </lineage>
</organism>
<evidence type="ECO:0000313" key="4">
    <source>
        <dbReference type="EMBL" id="EMR69844.1"/>
    </source>
</evidence>
<proteinExistence type="predicted"/>